<dbReference type="SMART" id="SM00382">
    <property type="entry name" value="AAA"/>
    <property type="match status" value="1"/>
</dbReference>
<protein>
    <submittedName>
        <fullName evidence="2">AAA domain protein</fullName>
    </submittedName>
</protein>
<dbReference type="EMBL" id="BK015763">
    <property type="protein sequence ID" value="DAE23938.1"/>
    <property type="molecule type" value="Genomic_DNA"/>
</dbReference>
<dbReference type="GO" id="GO:0016887">
    <property type="term" value="F:ATP hydrolysis activity"/>
    <property type="evidence" value="ECO:0007669"/>
    <property type="project" value="InterPro"/>
</dbReference>
<sequence length="337" mass="37833">MEAREILAQRAPSLEERINALRDKGVVIGGTTYRYNFAQISAATGVSRSMISMFANGNIRIKPEQQKMLEDWVSDIERQAQEEAIETGAVEETPAPAPQTFKRSIELYQTHEFTEALGLLEWTRDNRKMCVMVGYPGIGKTTVIREFAKRVPDVHVIVCRSTMRMRDLLDSIAESIGVSASGSNDERVRRIQRELAANRDAMLIFDEADHLYGWDVKKFEIIRQLWDETNTPIVLVGPPRLEEILTHGSGRSNLSQLYRRKYEIKLTGIKPDEVRAILAQYDVEPRVAAELTLIATDTRHGGMGNFIEIFGMCLEAAAGGTVTQEILAGAKCYKLQG</sequence>
<dbReference type="Pfam" id="PF13401">
    <property type="entry name" value="AAA_22"/>
    <property type="match status" value="1"/>
</dbReference>
<accession>A0A8S5QYC9</accession>
<organism evidence="2">
    <name type="scientific">Siphoviridae sp. cttWj13</name>
    <dbReference type="NCBI Taxonomy" id="2826494"/>
    <lineage>
        <taxon>Viruses</taxon>
        <taxon>Duplodnaviria</taxon>
        <taxon>Heunggongvirae</taxon>
        <taxon>Uroviricota</taxon>
        <taxon>Caudoviricetes</taxon>
    </lineage>
</organism>
<evidence type="ECO:0000259" key="1">
    <source>
        <dbReference type="SMART" id="SM00382"/>
    </source>
</evidence>
<evidence type="ECO:0000313" key="2">
    <source>
        <dbReference type="EMBL" id="DAE23938.1"/>
    </source>
</evidence>
<dbReference type="InterPro" id="IPR052026">
    <property type="entry name" value="ExeA_AAA_ATPase_DNA-bind"/>
</dbReference>
<dbReference type="PANTHER" id="PTHR35894">
    <property type="entry name" value="GENERAL SECRETION PATHWAY PROTEIN A-RELATED"/>
    <property type="match status" value="1"/>
</dbReference>
<dbReference type="SUPFAM" id="SSF52540">
    <property type="entry name" value="P-loop containing nucleoside triphosphate hydrolases"/>
    <property type="match status" value="1"/>
</dbReference>
<dbReference type="InterPro" id="IPR003593">
    <property type="entry name" value="AAA+_ATPase"/>
</dbReference>
<dbReference type="InterPro" id="IPR027417">
    <property type="entry name" value="P-loop_NTPase"/>
</dbReference>
<dbReference type="PANTHER" id="PTHR35894:SF5">
    <property type="entry name" value="MU-LIKE PROPHAGE FLUMU DNA TRANSPOSITION PROTEIN B"/>
    <property type="match status" value="1"/>
</dbReference>
<proteinExistence type="predicted"/>
<dbReference type="InterPro" id="IPR049945">
    <property type="entry name" value="AAA_22"/>
</dbReference>
<name>A0A8S5QYC9_9CAUD</name>
<dbReference type="Gene3D" id="3.40.50.300">
    <property type="entry name" value="P-loop containing nucleotide triphosphate hydrolases"/>
    <property type="match status" value="1"/>
</dbReference>
<feature type="domain" description="AAA+ ATPase" evidence="1">
    <location>
        <begin position="126"/>
        <end position="263"/>
    </location>
</feature>
<reference evidence="2" key="1">
    <citation type="journal article" date="2021" name="Proc. Natl. Acad. Sci. U.S.A.">
        <title>A Catalog of Tens of Thousands of Viruses from Human Metagenomes Reveals Hidden Associations with Chronic Diseases.</title>
        <authorList>
            <person name="Tisza M.J."/>
            <person name="Buck C.B."/>
        </authorList>
    </citation>
    <scope>NUCLEOTIDE SEQUENCE</scope>
    <source>
        <strain evidence="2">CttWj13</strain>
    </source>
</reference>